<comment type="cofactor">
    <cofactor evidence="3">
        <name>Ca(2+)</name>
        <dbReference type="ChEBI" id="CHEBI:29108"/>
    </cofactor>
    <text evidence="3">Binds 1 Ca(2+) ion per subunit.</text>
</comment>
<evidence type="ECO:0000313" key="5">
    <source>
        <dbReference type="EMBL" id="MBC8603325.1"/>
    </source>
</evidence>
<gene>
    <name evidence="6" type="ORF">DWU89_16950</name>
    <name evidence="5" type="ORF">H8784_16550</name>
</gene>
<dbReference type="GO" id="GO:0046872">
    <property type="term" value="F:metal ion binding"/>
    <property type="evidence" value="ECO:0007669"/>
    <property type="project" value="UniProtKB-KW"/>
</dbReference>
<comment type="similarity">
    <text evidence="1">Belongs to the manganese catalase family.</text>
</comment>
<feature type="binding site" evidence="3">
    <location>
        <position position="58"/>
    </location>
    <ligand>
        <name>Ca(2+)</name>
        <dbReference type="ChEBI" id="CHEBI:29108"/>
    </ligand>
</feature>
<sequence>MFYHVKYLQYNARVSAPDPRFARLLLEQFGGANGELKAAMQYFVQAFSCRNPFPDKYDMLMDIATEELSHLEIVGATIQMLLGPVNGEMKDVVENMEINKMMNGKAAKEDFIHQAFTNPQFLVMAPGSPMLTDSNGNPWNATYVTANAEPTVDLRSNLAAESRAKIMYEYLIPFTDDPYVKETLDFLMTREVAHFQQFEAALETIKPNFPPGIFQTNPKYSNLYFDMSMSEDARGPWNEGTSSKLNEEWLYINNPQDYVSSSSGLTEVTPKGTERTEKMVKQMDKKLAKERKEKILSKTPEKDMQWSHYHSTKKDHKK</sequence>
<evidence type="ECO:0000256" key="2">
    <source>
        <dbReference type="PIRSR" id="PIRSR607760-1"/>
    </source>
</evidence>
<dbReference type="Pfam" id="PF05067">
    <property type="entry name" value="Mn_catalase"/>
    <property type="match status" value="1"/>
</dbReference>
<feature type="compositionally biased region" description="Basic and acidic residues" evidence="4">
    <location>
        <begin position="272"/>
        <end position="305"/>
    </location>
</feature>
<evidence type="ECO:0000256" key="4">
    <source>
        <dbReference type="SAM" id="MobiDB-lite"/>
    </source>
</evidence>
<dbReference type="InterPro" id="IPR009078">
    <property type="entry name" value="Ferritin-like_SF"/>
</dbReference>
<comment type="cofactor">
    <cofactor evidence="2">
        <name>Mn(2+)</name>
        <dbReference type="ChEBI" id="CHEBI:29035"/>
    </cofactor>
    <text evidence="2">Binds 2 manganese ions per subunit.</text>
</comment>
<feature type="binding site" evidence="2">
    <location>
        <position position="67"/>
    </location>
    <ligand>
        <name>Mn(2+)</name>
        <dbReference type="ChEBI" id="CHEBI:29035"/>
        <label>1</label>
    </ligand>
</feature>
<dbReference type="InterPro" id="IPR012347">
    <property type="entry name" value="Ferritin-like"/>
</dbReference>
<evidence type="ECO:0000256" key="1">
    <source>
        <dbReference type="ARBA" id="ARBA00007644"/>
    </source>
</evidence>
<dbReference type="AlphaFoldDB" id="A0A3D8HB11"/>
<dbReference type="Proteomes" id="UP000629596">
    <property type="component" value="Unassembled WGS sequence"/>
</dbReference>
<reference evidence="5 8" key="2">
    <citation type="submission" date="2020-08" db="EMBL/GenBank/DDBJ databases">
        <title>Genome public.</title>
        <authorList>
            <person name="Liu C."/>
            <person name="Sun Q."/>
        </authorList>
    </citation>
    <scope>NUCLEOTIDE SEQUENCE [LARGE SCALE GENOMIC DNA]</scope>
    <source>
        <strain evidence="5 8">426_9</strain>
    </source>
</reference>
<feature type="binding site" evidence="2">
    <location>
        <position position="70"/>
    </location>
    <ligand>
        <name>Mn(2+)</name>
        <dbReference type="ChEBI" id="CHEBI:29035"/>
        <label>1</label>
    </ligand>
</feature>
<feature type="binding site" evidence="2">
    <location>
        <position position="35"/>
    </location>
    <ligand>
        <name>Mn(2+)</name>
        <dbReference type="ChEBI" id="CHEBI:29035"/>
        <label>1</label>
    </ligand>
</feature>
<keyword evidence="2" id="KW-0464">Manganese</keyword>
<feature type="binding site" evidence="3">
    <location>
        <position position="228"/>
    </location>
    <ligand>
        <name>Ca(2+)</name>
        <dbReference type="ChEBI" id="CHEBI:29108"/>
    </ligand>
</feature>
<keyword evidence="8" id="KW-1185">Reference proteome</keyword>
<dbReference type="CDD" id="cd01051">
    <property type="entry name" value="Mn_catalase"/>
    <property type="match status" value="1"/>
</dbReference>
<proteinExistence type="inferred from homology"/>
<evidence type="ECO:0000313" key="8">
    <source>
        <dbReference type="Proteomes" id="UP000629596"/>
    </source>
</evidence>
<feature type="binding site" evidence="3">
    <location>
        <position position="62"/>
    </location>
    <ligand>
        <name>Ca(2+)</name>
        <dbReference type="ChEBI" id="CHEBI:29108"/>
    </ligand>
</feature>
<comment type="caution">
    <text evidence="6">The sequence shown here is derived from an EMBL/GenBank/DDBJ whole genome shotgun (WGS) entry which is preliminary data.</text>
</comment>
<accession>A0A3D8HB11</accession>
<name>A0A3D8HB11_9BACT</name>
<reference evidence="6 7" key="1">
    <citation type="submission" date="2018-07" db="EMBL/GenBank/DDBJ databases">
        <title>Parabacteroides acidifaciens nov. sp., isolated from human feces.</title>
        <authorList>
            <person name="Wang Y.J."/>
        </authorList>
    </citation>
    <scope>NUCLEOTIDE SEQUENCE [LARGE SCALE GENOMIC DNA]</scope>
    <source>
        <strain evidence="6 7">426-9</strain>
    </source>
</reference>
<keyword evidence="3" id="KW-0106">Calcium</keyword>
<dbReference type="InterPro" id="IPR039377">
    <property type="entry name" value="Mn_catalase_dom"/>
</dbReference>
<dbReference type="InterPro" id="IPR007760">
    <property type="entry name" value="Mn_catalase"/>
</dbReference>
<dbReference type="SUPFAM" id="SSF47240">
    <property type="entry name" value="Ferritin-like"/>
    <property type="match status" value="1"/>
</dbReference>
<protein>
    <submittedName>
        <fullName evidence="6">Manganese catalase family protein</fullName>
    </submittedName>
</protein>
<feature type="binding site" evidence="2">
    <location>
        <position position="161"/>
    </location>
    <ligand>
        <name>Mn(2+)</name>
        <dbReference type="ChEBI" id="CHEBI:29035"/>
        <label>1</label>
    </ligand>
</feature>
<evidence type="ECO:0000313" key="7">
    <source>
        <dbReference type="Proteomes" id="UP000256321"/>
    </source>
</evidence>
<dbReference type="EMBL" id="QREV01000054">
    <property type="protein sequence ID" value="RDU47930.1"/>
    <property type="molecule type" value="Genomic_DNA"/>
</dbReference>
<dbReference type="RefSeq" id="WP_115500817.1">
    <property type="nucleotide sequence ID" value="NZ_JACRTI010000054.1"/>
</dbReference>
<evidence type="ECO:0000256" key="3">
    <source>
        <dbReference type="PIRSR" id="PIRSR607760-2"/>
    </source>
</evidence>
<dbReference type="EMBL" id="JACRTI010000054">
    <property type="protein sequence ID" value="MBC8603325.1"/>
    <property type="molecule type" value="Genomic_DNA"/>
</dbReference>
<dbReference type="Gene3D" id="1.20.1260.10">
    <property type="match status" value="1"/>
</dbReference>
<evidence type="ECO:0000313" key="6">
    <source>
        <dbReference type="EMBL" id="RDU47930.1"/>
    </source>
</evidence>
<keyword evidence="2" id="KW-0479">Metal-binding</keyword>
<organism evidence="6 7">
    <name type="scientific">Parabacteroides acidifaciens</name>
    <dbReference type="NCBI Taxonomy" id="2290935"/>
    <lineage>
        <taxon>Bacteria</taxon>
        <taxon>Pseudomonadati</taxon>
        <taxon>Bacteroidota</taxon>
        <taxon>Bacteroidia</taxon>
        <taxon>Bacteroidales</taxon>
        <taxon>Tannerellaceae</taxon>
        <taxon>Parabacteroides</taxon>
    </lineage>
</organism>
<feature type="binding site" evidence="2">
    <location>
        <position position="194"/>
    </location>
    <ligand>
        <name>Mn(2+)</name>
        <dbReference type="ChEBI" id="CHEBI:29035"/>
        <label>1</label>
    </ligand>
</feature>
<dbReference type="Proteomes" id="UP000256321">
    <property type="component" value="Unassembled WGS sequence"/>
</dbReference>
<feature type="region of interest" description="Disordered" evidence="4">
    <location>
        <begin position="261"/>
        <end position="318"/>
    </location>
</feature>